<dbReference type="EMBL" id="KL198019">
    <property type="protein sequence ID" value="KDQ19668.1"/>
    <property type="molecule type" value="Genomic_DNA"/>
</dbReference>
<dbReference type="InParanoid" id="A0A067MV94"/>
<evidence type="ECO:0000313" key="3">
    <source>
        <dbReference type="Proteomes" id="UP000027195"/>
    </source>
</evidence>
<reference evidence="3" key="1">
    <citation type="journal article" date="2014" name="Proc. Natl. Acad. Sci. U.S.A.">
        <title>Extensive sampling of basidiomycete genomes demonstrates inadequacy of the white-rot/brown-rot paradigm for wood decay fungi.</title>
        <authorList>
            <person name="Riley R."/>
            <person name="Salamov A.A."/>
            <person name="Brown D.W."/>
            <person name="Nagy L.G."/>
            <person name="Floudas D."/>
            <person name="Held B.W."/>
            <person name="Levasseur A."/>
            <person name="Lombard V."/>
            <person name="Morin E."/>
            <person name="Otillar R."/>
            <person name="Lindquist E.A."/>
            <person name="Sun H."/>
            <person name="LaButti K.M."/>
            <person name="Schmutz J."/>
            <person name="Jabbour D."/>
            <person name="Luo H."/>
            <person name="Baker S.E."/>
            <person name="Pisabarro A.G."/>
            <person name="Walton J.D."/>
            <person name="Blanchette R.A."/>
            <person name="Henrissat B."/>
            <person name="Martin F."/>
            <person name="Cullen D."/>
            <person name="Hibbett D.S."/>
            <person name="Grigoriev I.V."/>
        </authorList>
    </citation>
    <scope>NUCLEOTIDE SEQUENCE [LARGE SCALE GENOMIC DNA]</scope>
    <source>
        <strain evidence="3">FD-172 SS1</strain>
    </source>
</reference>
<evidence type="ECO:0000313" key="2">
    <source>
        <dbReference type="EMBL" id="KDQ19668.1"/>
    </source>
</evidence>
<feature type="compositionally biased region" description="Pro residues" evidence="1">
    <location>
        <begin position="161"/>
        <end position="172"/>
    </location>
</feature>
<feature type="compositionally biased region" description="Basic residues" evidence="1">
    <location>
        <begin position="67"/>
        <end position="79"/>
    </location>
</feature>
<dbReference type="AlphaFoldDB" id="A0A067MV94"/>
<protein>
    <submittedName>
        <fullName evidence="2">Uncharacterized protein</fullName>
    </submittedName>
</protein>
<dbReference type="HOGENOM" id="CLU_1128906_0_0_1"/>
<accession>A0A067MV94</accession>
<proteinExistence type="predicted"/>
<dbReference type="Proteomes" id="UP000027195">
    <property type="component" value="Unassembled WGS sequence"/>
</dbReference>
<name>A0A067MV94_BOTB1</name>
<keyword evidence="3" id="KW-1185">Reference proteome</keyword>
<gene>
    <name evidence="2" type="ORF">BOTBODRAFT_62960</name>
</gene>
<organism evidence="2 3">
    <name type="scientific">Botryobasidium botryosum (strain FD-172 SS1)</name>
    <dbReference type="NCBI Taxonomy" id="930990"/>
    <lineage>
        <taxon>Eukaryota</taxon>
        <taxon>Fungi</taxon>
        <taxon>Dikarya</taxon>
        <taxon>Basidiomycota</taxon>
        <taxon>Agaricomycotina</taxon>
        <taxon>Agaricomycetes</taxon>
        <taxon>Cantharellales</taxon>
        <taxon>Botryobasidiaceae</taxon>
        <taxon>Botryobasidium</taxon>
    </lineage>
</organism>
<feature type="region of interest" description="Disordered" evidence="1">
    <location>
        <begin position="156"/>
        <end position="187"/>
    </location>
</feature>
<sequence>MNSIFPSSSASSGLYSSLFTSGLIQCSQSASTNTEAPARAAGPPPAPSSLFLQIPTDKHVATSPARRASHPRSPRKRRSSITTNISPLAGIKSPTRAAASSAHRVQGLAWPGRAKENDAPEAGATSVPGFFSSKKLWSLPSGMSFIRSRRKAVPALRKPAPTAPLPPVPAPRPAADSNKITFSVPPQPVAPRRYLSAIQPDSPTKPLRFPKRKHLGGDDIVFIDPFAANPKENMTIKQGDENDMDF</sequence>
<feature type="region of interest" description="Disordered" evidence="1">
    <location>
        <begin position="27"/>
        <end position="126"/>
    </location>
</feature>
<evidence type="ECO:0000256" key="1">
    <source>
        <dbReference type="SAM" id="MobiDB-lite"/>
    </source>
</evidence>